<dbReference type="Pfam" id="PF12705">
    <property type="entry name" value="PDDEXK_1"/>
    <property type="match status" value="1"/>
</dbReference>
<name>A0A1J5QDV6_9ZZZZ</name>
<sequence>MAAALSLLRIMAGRRRVEQEVFGALLLQPCWSAGVREADGRAQMEAAIRTDLPAIVSLDRLARYARKLADRGLAVARLADDLDALLQLHSRQPIRQLPSAWAAAFRALLGAAGWPGERSLNSQEFQARQAFLELLEASSQLDDLLGMVDMGEALHRLNQSCMEQIFQPRSEGDPPLLVMGMLEAAAAPLDALWVMGMNDHVWPPPARPNPLLPAAAQRKARVPNADAAVQTEFARAIHSRLLHSASHAVFSCSSTEGDRELRPSPIIAELPRLPAVPVLAATLAETLAAHPVSAMMQEEDHLAPPATAGERISGGAGLLRAQAVCPAWAYYQFRLGARALEMPVDGLDAAGRGSLLHGVLEHFWPGRGSAVLALMSDEALETSVRDAVEEALKAFNAAREEPLLPAFTALEGGRLQQLVLSWLAMEKTRPAAFEVQACEREVRLEIEGIAVRLVIDRVDVLDDGRLVIIDYKTGASVDYRNWAEVRITEPQLPIYAALALAGEQVAAVALAKVRSDDARFSGIAADSGLLPGVSALAEDKSRRDFPAERFPDWPALLAHWQSSVQAIARELRAGDAAVRFSDEKDMEYCQLKPLLRLPERKLLFDRSRGGGLN</sequence>
<evidence type="ECO:0000313" key="2">
    <source>
        <dbReference type="EMBL" id="OIQ75699.1"/>
    </source>
</evidence>
<feature type="domain" description="PD-(D/E)XK endonuclease-like" evidence="1">
    <location>
        <begin position="323"/>
        <end position="592"/>
    </location>
</feature>
<evidence type="ECO:0000259" key="1">
    <source>
        <dbReference type="Pfam" id="PF12705"/>
    </source>
</evidence>
<dbReference type="InterPro" id="IPR038726">
    <property type="entry name" value="PDDEXK_AddAB-type"/>
</dbReference>
<dbReference type="AlphaFoldDB" id="A0A1J5QDV6"/>
<dbReference type="InterPro" id="IPR011604">
    <property type="entry name" value="PDDEXK-like_dom_sf"/>
</dbReference>
<gene>
    <name evidence="2" type="ORF">GALL_426340</name>
</gene>
<dbReference type="InterPro" id="IPR019925">
    <property type="entry name" value="DNA_repair_protein_predicted"/>
</dbReference>
<dbReference type="SUPFAM" id="SSF52540">
    <property type="entry name" value="P-loop containing nucleoside triphosphate hydrolases"/>
    <property type="match status" value="1"/>
</dbReference>
<dbReference type="NCBIfam" id="TIGR03623">
    <property type="entry name" value="probable DNA repair protein"/>
    <property type="match status" value="1"/>
</dbReference>
<proteinExistence type="predicted"/>
<dbReference type="Gene3D" id="3.40.50.300">
    <property type="entry name" value="P-loop containing nucleotide triphosphate hydrolases"/>
    <property type="match status" value="1"/>
</dbReference>
<comment type="caution">
    <text evidence="2">The sequence shown here is derived from an EMBL/GenBank/DDBJ whole genome shotgun (WGS) entry which is preliminary data.</text>
</comment>
<organism evidence="2">
    <name type="scientific">mine drainage metagenome</name>
    <dbReference type="NCBI Taxonomy" id="410659"/>
    <lineage>
        <taxon>unclassified sequences</taxon>
        <taxon>metagenomes</taxon>
        <taxon>ecological metagenomes</taxon>
    </lineage>
</organism>
<reference evidence="2" key="1">
    <citation type="submission" date="2016-10" db="EMBL/GenBank/DDBJ databases">
        <title>Sequence of Gallionella enrichment culture.</title>
        <authorList>
            <person name="Poehlein A."/>
            <person name="Muehling M."/>
            <person name="Daniel R."/>
        </authorList>
    </citation>
    <scope>NUCLEOTIDE SEQUENCE</scope>
</reference>
<dbReference type="InterPro" id="IPR027417">
    <property type="entry name" value="P-loop_NTPase"/>
</dbReference>
<accession>A0A1J5QDV6</accession>
<dbReference type="EMBL" id="MLJW01002084">
    <property type="protein sequence ID" value="OIQ75699.1"/>
    <property type="molecule type" value="Genomic_DNA"/>
</dbReference>
<protein>
    <submittedName>
        <fullName evidence="2">PD-(D/E)XK nuclease superfamily protein</fullName>
    </submittedName>
</protein>
<dbReference type="Gene3D" id="3.90.320.10">
    <property type="match status" value="1"/>
</dbReference>